<protein>
    <submittedName>
        <fullName evidence="1">Uncharacterized protein</fullName>
    </submittedName>
</protein>
<dbReference type="AlphaFoldDB" id="A0A1Y1IHP9"/>
<name>A0A1Y1IHP9_KLENI</name>
<gene>
    <name evidence="1" type="ORF">KFL_006350020</name>
</gene>
<reference evidence="1 2" key="1">
    <citation type="journal article" date="2014" name="Nat. Commun.">
        <title>Klebsormidium flaccidum genome reveals primary factors for plant terrestrial adaptation.</title>
        <authorList>
            <person name="Hori K."/>
            <person name="Maruyama F."/>
            <person name="Fujisawa T."/>
            <person name="Togashi T."/>
            <person name="Yamamoto N."/>
            <person name="Seo M."/>
            <person name="Sato S."/>
            <person name="Yamada T."/>
            <person name="Mori H."/>
            <person name="Tajima N."/>
            <person name="Moriyama T."/>
            <person name="Ikeuchi M."/>
            <person name="Watanabe M."/>
            <person name="Wada H."/>
            <person name="Kobayashi K."/>
            <person name="Saito M."/>
            <person name="Masuda T."/>
            <person name="Sasaki-Sekimoto Y."/>
            <person name="Mashiguchi K."/>
            <person name="Awai K."/>
            <person name="Shimojima M."/>
            <person name="Masuda S."/>
            <person name="Iwai M."/>
            <person name="Nobusawa T."/>
            <person name="Narise T."/>
            <person name="Kondo S."/>
            <person name="Saito H."/>
            <person name="Sato R."/>
            <person name="Murakawa M."/>
            <person name="Ihara Y."/>
            <person name="Oshima-Yamada Y."/>
            <person name="Ohtaka K."/>
            <person name="Satoh M."/>
            <person name="Sonobe K."/>
            <person name="Ishii M."/>
            <person name="Ohtani R."/>
            <person name="Kanamori-Sato M."/>
            <person name="Honoki R."/>
            <person name="Miyazaki D."/>
            <person name="Mochizuki H."/>
            <person name="Umetsu J."/>
            <person name="Higashi K."/>
            <person name="Shibata D."/>
            <person name="Kamiya Y."/>
            <person name="Sato N."/>
            <person name="Nakamura Y."/>
            <person name="Tabata S."/>
            <person name="Ida S."/>
            <person name="Kurokawa K."/>
            <person name="Ohta H."/>
        </authorList>
    </citation>
    <scope>NUCLEOTIDE SEQUENCE [LARGE SCALE GENOMIC DNA]</scope>
    <source>
        <strain evidence="1 2">NIES-2285</strain>
    </source>
</reference>
<evidence type="ECO:0000313" key="1">
    <source>
        <dbReference type="EMBL" id="GAQ90405.1"/>
    </source>
</evidence>
<keyword evidence="2" id="KW-1185">Reference proteome</keyword>
<dbReference type="Proteomes" id="UP000054558">
    <property type="component" value="Unassembled WGS sequence"/>
</dbReference>
<organism evidence="1 2">
    <name type="scientific">Klebsormidium nitens</name>
    <name type="common">Green alga</name>
    <name type="synonym">Ulothrix nitens</name>
    <dbReference type="NCBI Taxonomy" id="105231"/>
    <lineage>
        <taxon>Eukaryota</taxon>
        <taxon>Viridiplantae</taxon>
        <taxon>Streptophyta</taxon>
        <taxon>Klebsormidiophyceae</taxon>
        <taxon>Klebsormidiales</taxon>
        <taxon>Klebsormidiaceae</taxon>
        <taxon>Klebsormidium</taxon>
    </lineage>
</organism>
<proteinExistence type="predicted"/>
<sequence length="385" mass="43340">MATLRTNEFYATRRIPREEVHASPWQGGPGIGKTRLGEEITNGALENLAKLLLDNVELRAALKKLEYHFNERELEEVVSLLNTGRVKYAYMEFNDIGGDFTLVDCDAGRFDAKAADRAIGLRLYASLFFNLTAAQLRTVITTKRLERYFTIRAVWQLQLRLGREQARLSEQSMFASIVVMDEILLGASKLARLCNIEAEAALKTILRVVCEYKSLHSGKDQHALLFIPMGTNLHKLQRAFQLTEYEAANMHDLFELRDDGELSAAFVESVLLLKYPSAADHIVEFVYSGPMSVLLAKAGGVPRYLMAVARAAARPAFLDRLPENAAPGIYAKLASNLEPLVEDEVAIWFKGHDLIKHWGGANVAQVMVARYVIRVSLRRREIREF</sequence>
<dbReference type="EMBL" id="DF237584">
    <property type="protein sequence ID" value="GAQ90405.1"/>
    <property type="molecule type" value="Genomic_DNA"/>
</dbReference>
<accession>A0A1Y1IHP9</accession>
<evidence type="ECO:0000313" key="2">
    <source>
        <dbReference type="Proteomes" id="UP000054558"/>
    </source>
</evidence>